<dbReference type="InterPro" id="IPR004273">
    <property type="entry name" value="Dynein_heavy_D6_P-loop"/>
</dbReference>
<organism evidence="4 5">
    <name type="scientific">Ursus americanus</name>
    <name type="common">American black bear</name>
    <name type="synonym">Euarctos americanus</name>
    <dbReference type="NCBI Taxonomy" id="9643"/>
    <lineage>
        <taxon>Eukaryota</taxon>
        <taxon>Metazoa</taxon>
        <taxon>Chordata</taxon>
        <taxon>Craniata</taxon>
        <taxon>Vertebrata</taxon>
        <taxon>Euteleostomi</taxon>
        <taxon>Mammalia</taxon>
        <taxon>Eutheria</taxon>
        <taxon>Laurasiatheria</taxon>
        <taxon>Carnivora</taxon>
        <taxon>Caniformia</taxon>
        <taxon>Ursidae</taxon>
        <taxon>Ursus</taxon>
    </lineage>
</organism>
<dbReference type="AlphaFoldDB" id="A0A452RDE4"/>
<dbReference type="InterPro" id="IPR027417">
    <property type="entry name" value="P-loop_NTPase"/>
</dbReference>
<feature type="domain" description="Dynein heavy chain region D6 P-loop" evidence="1">
    <location>
        <begin position="79"/>
        <end position="193"/>
    </location>
</feature>
<evidence type="ECO:0008006" key="6">
    <source>
        <dbReference type="Google" id="ProtNLM"/>
    </source>
</evidence>
<evidence type="ECO:0000313" key="4">
    <source>
        <dbReference type="Ensembl" id="ENSUAMP00000016744.1"/>
    </source>
</evidence>
<dbReference type="GO" id="GO:0008569">
    <property type="term" value="F:minus-end-directed microtubule motor activity"/>
    <property type="evidence" value="ECO:0007669"/>
    <property type="project" value="InterPro"/>
</dbReference>
<protein>
    <recommendedName>
        <fullName evidence="6">Dynein axonemal heavy chain 7</fullName>
    </recommendedName>
</protein>
<dbReference type="Gene3D" id="3.40.50.300">
    <property type="entry name" value="P-loop containing nucleotide triphosphate hydrolases"/>
    <property type="match status" value="1"/>
</dbReference>
<reference evidence="5" key="1">
    <citation type="submission" date="2016-06" db="EMBL/GenBank/DDBJ databases">
        <title>De novo assembly and RNA-Seq shows season-dependent expression and editing in black bear kidneys.</title>
        <authorList>
            <person name="Korstanje R."/>
            <person name="Srivastava A."/>
            <person name="Sarsani V.K."/>
            <person name="Sheehan S.M."/>
            <person name="Seger R.L."/>
            <person name="Barter M.E."/>
            <person name="Lindqvist C."/>
            <person name="Brody L.C."/>
            <person name="Mullikin J.C."/>
        </authorList>
    </citation>
    <scope>NUCLEOTIDE SEQUENCE [LARGE SCALE GENOMIC DNA]</scope>
</reference>
<accession>A0A452RDE4</accession>
<dbReference type="InterPro" id="IPR042219">
    <property type="entry name" value="AAA_lid_11_sf"/>
</dbReference>
<dbReference type="Gene3D" id="3.10.490.20">
    <property type="match status" value="1"/>
</dbReference>
<dbReference type="FunFam" id="1.20.1270.280:FF:000038">
    <property type="entry name" value="AT13908p"/>
    <property type="match status" value="1"/>
</dbReference>
<dbReference type="GeneTree" id="ENSGT00940000155282"/>
<dbReference type="Pfam" id="PF18199">
    <property type="entry name" value="Dynein_C"/>
    <property type="match status" value="1"/>
</dbReference>
<dbReference type="InterPro" id="IPR041658">
    <property type="entry name" value="AAA_lid_11"/>
</dbReference>
<dbReference type="Ensembl" id="ENSUAMT00000018747.1">
    <property type="protein sequence ID" value="ENSUAMP00000016744.1"/>
    <property type="gene ID" value="ENSUAMG00000013305.1"/>
</dbReference>
<evidence type="ECO:0000313" key="5">
    <source>
        <dbReference type="Proteomes" id="UP000291022"/>
    </source>
</evidence>
<evidence type="ECO:0000259" key="2">
    <source>
        <dbReference type="Pfam" id="PF18198"/>
    </source>
</evidence>
<dbReference type="Pfam" id="PF03028">
    <property type="entry name" value="Dynein_heavy"/>
    <property type="match status" value="1"/>
</dbReference>
<sequence>MHLKDGWKKVYDSLEPHHEVFPENWEDKANEFQRMLIIRCLRPDKVIPMLQEFIINRLGRTFIEPPPFDLSKAFGDSNCCSPLIFVLSPGADPMAALLKFADDQGYGGSKLSSLSLGQGQGPIAMKMIEKAIKEGTWVVLQNCHLATSWMPTLEKVCEELSPESTHPDFRIWLTSYPSPNFPVSVLQNGVKMTNEAPKGLRANIIRSYLMDPISDPEFFGSCKKPEEFKKLLYGLCFFHALVQERRKFGPLGWNIPYEFNETDLRISVQQLHMFLNQYEELPYEALRYMTGECNYGGRVTDDWDRRALRSILSKFFNAELVQNPSYKFDSSGIYFVPPSGDHKSYIEYTKTLPLNPAPEIFGMNANADITKDQSETQLLFDNILLTQSRSADAGAKSSDEVVDEVAGDILGKLPNNFDVEAAMRRYPTTYTQSMNTVLVQEMGRFNKLLQTIRESCINIQKAIKGLVVMSTDLEEVVSSILNVKIPGMWMGKSYPSLKPLGSYVNDFLSRLKFLQQWYEVGPPPVFWLSGFFFTQAFLTGAQQNYARKYTIPIDLLGFDYEVMEDKEYKHAPEDGVFIHGLFLDGASWNRKIKKLAESHPKILYDTVPVMWLKPCKRADIPERPSYVAPLYKTSERRGTLSTTGHSTNFVIAMTLPSDQPMEHWIGRGVALLCQLNS</sequence>
<dbReference type="GO" id="GO:0045505">
    <property type="term" value="F:dynein intermediate chain binding"/>
    <property type="evidence" value="ECO:0007669"/>
    <property type="project" value="InterPro"/>
</dbReference>
<dbReference type="Proteomes" id="UP000291022">
    <property type="component" value="Unassembled WGS sequence"/>
</dbReference>
<dbReference type="GO" id="GO:0007018">
    <property type="term" value="P:microtubule-based movement"/>
    <property type="evidence" value="ECO:0007669"/>
    <property type="project" value="InterPro"/>
</dbReference>
<dbReference type="PANTHER" id="PTHR22878:SF66">
    <property type="entry name" value="DYNEIN AXONEMAL HEAVY CHAIN 7"/>
    <property type="match status" value="1"/>
</dbReference>
<proteinExistence type="predicted"/>
<dbReference type="GO" id="GO:0051959">
    <property type="term" value="F:dynein light intermediate chain binding"/>
    <property type="evidence" value="ECO:0007669"/>
    <property type="project" value="InterPro"/>
</dbReference>
<reference evidence="4" key="2">
    <citation type="submission" date="2025-08" db="UniProtKB">
        <authorList>
            <consortium name="Ensembl"/>
        </authorList>
    </citation>
    <scope>IDENTIFICATION</scope>
</reference>
<dbReference type="FunFam" id="3.40.50.300:FF:000362">
    <property type="entry name" value="Dynein, axonemal, heavy chain 6"/>
    <property type="match status" value="1"/>
</dbReference>
<dbReference type="STRING" id="9643.ENSUAMP00000016744"/>
<dbReference type="Gene3D" id="1.20.1270.280">
    <property type="match status" value="1"/>
</dbReference>
<reference evidence="4" key="3">
    <citation type="submission" date="2025-09" db="UniProtKB">
        <authorList>
            <consortium name="Ensembl"/>
        </authorList>
    </citation>
    <scope>IDENTIFICATION</scope>
</reference>
<evidence type="ECO:0000259" key="1">
    <source>
        <dbReference type="Pfam" id="PF03028"/>
    </source>
</evidence>
<dbReference type="Pfam" id="PF18198">
    <property type="entry name" value="AAA_lid_11"/>
    <property type="match status" value="1"/>
</dbReference>
<keyword evidence="5" id="KW-1185">Reference proteome</keyword>
<dbReference type="Gene3D" id="1.10.8.720">
    <property type="entry name" value="Region D6 of dynein motor"/>
    <property type="match status" value="1"/>
</dbReference>
<dbReference type="FunFam" id="1.20.1270.280:FF:000037">
    <property type="entry name" value="Dynein, axonemal, heavy chain 7"/>
    <property type="match status" value="1"/>
</dbReference>
<dbReference type="OMA" id="MGTPPVF"/>
<dbReference type="InterPro" id="IPR043160">
    <property type="entry name" value="Dynein_C_barrel"/>
</dbReference>
<name>A0A452RDE4_URSAM</name>
<dbReference type="InterPro" id="IPR026983">
    <property type="entry name" value="DHC"/>
</dbReference>
<dbReference type="InterPro" id="IPR041228">
    <property type="entry name" value="Dynein_C"/>
</dbReference>
<dbReference type="PANTHER" id="PTHR22878">
    <property type="entry name" value="DYNEIN HEAVY CHAIN 6, AXONEMAL-LIKE-RELATED"/>
    <property type="match status" value="1"/>
</dbReference>
<feature type="domain" description="Dynein heavy chain AAA lid" evidence="2">
    <location>
        <begin position="228"/>
        <end position="367"/>
    </location>
</feature>
<dbReference type="GO" id="GO:0030286">
    <property type="term" value="C:dynein complex"/>
    <property type="evidence" value="ECO:0007669"/>
    <property type="project" value="InterPro"/>
</dbReference>
<evidence type="ECO:0000259" key="3">
    <source>
        <dbReference type="Pfam" id="PF18199"/>
    </source>
</evidence>
<dbReference type="FunFam" id="1.10.8.720:FF:000001">
    <property type="entry name" value="dynein heavy chain 7, axonemal"/>
    <property type="match status" value="1"/>
</dbReference>
<dbReference type="FunFam" id="3.10.490.20:FF:000001">
    <property type="entry name" value="dynein heavy chain 7, axonemal"/>
    <property type="match status" value="1"/>
</dbReference>
<feature type="domain" description="Dynein heavy chain C-terminal" evidence="3">
    <location>
        <begin position="373"/>
        <end position="673"/>
    </location>
</feature>